<reference evidence="2 3" key="1">
    <citation type="submission" date="2019-06" db="EMBL/GenBank/DDBJ databases">
        <title>Sequencing the genomes of 1000 actinobacteria strains.</title>
        <authorList>
            <person name="Klenk H.-P."/>
        </authorList>
    </citation>
    <scope>NUCLEOTIDE SEQUENCE [LARGE SCALE GENOMIC DNA]</scope>
    <source>
        <strain evidence="2 3">DSM 41695</strain>
    </source>
</reference>
<accession>A0A561TS45</accession>
<dbReference type="RefSeq" id="WP_145871469.1">
    <property type="nucleotide sequence ID" value="NZ_BNCE01000022.1"/>
</dbReference>
<feature type="region of interest" description="Disordered" evidence="1">
    <location>
        <begin position="56"/>
        <end position="75"/>
    </location>
</feature>
<name>A0A561TS45_9ACTN</name>
<dbReference type="AlphaFoldDB" id="A0A561TS45"/>
<protein>
    <submittedName>
        <fullName evidence="2">Uncharacterized protein</fullName>
    </submittedName>
</protein>
<comment type="caution">
    <text evidence="2">The sequence shown here is derived from an EMBL/GenBank/DDBJ whole genome shotgun (WGS) entry which is preliminary data.</text>
</comment>
<feature type="compositionally biased region" description="Low complexity" evidence="1">
    <location>
        <begin position="58"/>
        <end position="70"/>
    </location>
</feature>
<gene>
    <name evidence="2" type="ORF">FHX78_116971</name>
</gene>
<sequence length="104" mass="11679">MLDQSTLTGRAAREAAEELEVGAADEDLMLWGLTHGENGSVGLTYLAPTLSERHRARTSPLSRRPSASRAVNVNSWRAHRTSRPDWPARTDYLKPIVRRIIKCR</sequence>
<dbReference type="Proteomes" id="UP000316603">
    <property type="component" value="Unassembled WGS sequence"/>
</dbReference>
<proteinExistence type="predicted"/>
<organism evidence="2 3">
    <name type="scientific">Streptomyces capillispiralis</name>
    <dbReference type="NCBI Taxonomy" id="68182"/>
    <lineage>
        <taxon>Bacteria</taxon>
        <taxon>Bacillati</taxon>
        <taxon>Actinomycetota</taxon>
        <taxon>Actinomycetes</taxon>
        <taxon>Kitasatosporales</taxon>
        <taxon>Streptomycetaceae</taxon>
        <taxon>Streptomyces</taxon>
    </lineage>
</organism>
<keyword evidence="3" id="KW-1185">Reference proteome</keyword>
<dbReference type="OrthoDB" id="4556257at2"/>
<dbReference type="EMBL" id="VIWV01000001">
    <property type="protein sequence ID" value="TWF89922.1"/>
    <property type="molecule type" value="Genomic_DNA"/>
</dbReference>
<evidence type="ECO:0000313" key="3">
    <source>
        <dbReference type="Proteomes" id="UP000316603"/>
    </source>
</evidence>
<evidence type="ECO:0000313" key="2">
    <source>
        <dbReference type="EMBL" id="TWF89922.1"/>
    </source>
</evidence>
<evidence type="ECO:0000256" key="1">
    <source>
        <dbReference type="SAM" id="MobiDB-lite"/>
    </source>
</evidence>